<name>A0ABR4B881_9LECA</name>
<dbReference type="Proteomes" id="UP001590951">
    <property type="component" value="Unassembled WGS sequence"/>
</dbReference>
<keyword evidence="3" id="KW-1185">Reference proteome</keyword>
<evidence type="ECO:0000259" key="1">
    <source>
        <dbReference type="Pfam" id="PF06985"/>
    </source>
</evidence>
<organism evidence="2 3">
    <name type="scientific">Lepraria finkii</name>
    <dbReference type="NCBI Taxonomy" id="1340010"/>
    <lineage>
        <taxon>Eukaryota</taxon>
        <taxon>Fungi</taxon>
        <taxon>Dikarya</taxon>
        <taxon>Ascomycota</taxon>
        <taxon>Pezizomycotina</taxon>
        <taxon>Lecanoromycetes</taxon>
        <taxon>OSLEUM clade</taxon>
        <taxon>Lecanoromycetidae</taxon>
        <taxon>Lecanorales</taxon>
        <taxon>Lecanorineae</taxon>
        <taxon>Stereocaulaceae</taxon>
        <taxon>Lepraria</taxon>
    </lineage>
</organism>
<comment type="caution">
    <text evidence="2">The sequence shown here is derived from an EMBL/GenBank/DDBJ whole genome shotgun (WGS) entry which is preliminary data.</text>
</comment>
<feature type="domain" description="Heterokaryon incompatibility" evidence="1">
    <location>
        <begin position="4"/>
        <end position="113"/>
    </location>
</feature>
<evidence type="ECO:0000313" key="3">
    <source>
        <dbReference type="Proteomes" id="UP001590951"/>
    </source>
</evidence>
<proteinExistence type="predicted"/>
<reference evidence="2 3" key="1">
    <citation type="submission" date="2024-09" db="EMBL/GenBank/DDBJ databases">
        <title>Rethinking Asexuality: The Enigmatic Case of Functional Sexual Genes in Lepraria (Stereocaulaceae).</title>
        <authorList>
            <person name="Doellman M."/>
            <person name="Sun Y."/>
            <person name="Barcenas-Pena A."/>
            <person name="Lumbsch H.T."/>
            <person name="Grewe F."/>
        </authorList>
    </citation>
    <scope>NUCLEOTIDE SEQUENCE [LARGE SCALE GENOMIC DNA]</scope>
    <source>
        <strain evidence="2 3">Grewe 0041</strain>
    </source>
</reference>
<sequence>MKLLPTTIQDTVTFMWRLGFEYLWIDALCILQDSAEDWGRESAIMGDIYRDSQCTISVTDVLDAEGGIFSRHNPLFQVPLLTGHTDETPVYVPSSVPSLESSSLSKRAWTFQERLLSRRVLHMGKQLMPWECYECSASEVDPNGTDYGNLRDIFQIQEL</sequence>
<gene>
    <name evidence="2" type="ORF">ABVK25_005589</name>
</gene>
<dbReference type="InterPro" id="IPR010730">
    <property type="entry name" value="HET"/>
</dbReference>
<accession>A0ABR4B881</accession>
<dbReference type="PANTHER" id="PTHR33112">
    <property type="entry name" value="DOMAIN PROTEIN, PUTATIVE-RELATED"/>
    <property type="match status" value="1"/>
</dbReference>
<dbReference type="PANTHER" id="PTHR33112:SF16">
    <property type="entry name" value="HETEROKARYON INCOMPATIBILITY DOMAIN-CONTAINING PROTEIN"/>
    <property type="match status" value="1"/>
</dbReference>
<dbReference type="EMBL" id="JBHFEH010000017">
    <property type="protein sequence ID" value="KAL2054050.1"/>
    <property type="molecule type" value="Genomic_DNA"/>
</dbReference>
<evidence type="ECO:0000313" key="2">
    <source>
        <dbReference type="EMBL" id="KAL2054050.1"/>
    </source>
</evidence>
<protein>
    <recommendedName>
        <fullName evidence="1">Heterokaryon incompatibility domain-containing protein</fullName>
    </recommendedName>
</protein>
<dbReference type="Pfam" id="PF06985">
    <property type="entry name" value="HET"/>
    <property type="match status" value="1"/>
</dbReference>